<evidence type="ECO:0000259" key="3">
    <source>
        <dbReference type="Pfam" id="PF16344"/>
    </source>
</evidence>
<evidence type="ECO:0000313" key="4">
    <source>
        <dbReference type="EMBL" id="RXK81935.1"/>
    </source>
</evidence>
<dbReference type="Pfam" id="PF04773">
    <property type="entry name" value="FecR"/>
    <property type="match status" value="1"/>
</dbReference>
<dbReference type="AlphaFoldDB" id="A0A4Q1D237"/>
<keyword evidence="1" id="KW-1133">Transmembrane helix</keyword>
<protein>
    <submittedName>
        <fullName evidence="4">FecR family protein</fullName>
    </submittedName>
</protein>
<feature type="transmembrane region" description="Helical" evidence="1">
    <location>
        <begin position="105"/>
        <end position="123"/>
    </location>
</feature>
<dbReference type="InterPro" id="IPR006860">
    <property type="entry name" value="FecR"/>
</dbReference>
<name>A0A4Q1D237_9BACT</name>
<keyword evidence="5" id="KW-1185">Reference proteome</keyword>
<keyword evidence="1" id="KW-0812">Transmembrane</keyword>
<reference evidence="4 5" key="1">
    <citation type="submission" date="2019-01" db="EMBL/GenBank/DDBJ databases">
        <title>Filimonas sp. strain TTM-71.</title>
        <authorList>
            <person name="Chen W.-M."/>
        </authorList>
    </citation>
    <scope>NUCLEOTIDE SEQUENCE [LARGE SCALE GENOMIC DNA]</scope>
    <source>
        <strain evidence="4 5">TTM-71</strain>
    </source>
</reference>
<keyword evidence="1" id="KW-0472">Membrane</keyword>
<organism evidence="4 5">
    <name type="scientific">Filimonas effusa</name>
    <dbReference type="NCBI Taxonomy" id="2508721"/>
    <lineage>
        <taxon>Bacteria</taxon>
        <taxon>Pseudomonadati</taxon>
        <taxon>Bacteroidota</taxon>
        <taxon>Chitinophagia</taxon>
        <taxon>Chitinophagales</taxon>
        <taxon>Chitinophagaceae</taxon>
        <taxon>Filimonas</taxon>
    </lineage>
</organism>
<accession>A0A4Q1D237</accession>
<dbReference type="Proteomes" id="UP000290545">
    <property type="component" value="Unassembled WGS sequence"/>
</dbReference>
<comment type="caution">
    <text evidence="4">The sequence shown here is derived from an EMBL/GenBank/DDBJ whole genome shotgun (WGS) entry which is preliminary data.</text>
</comment>
<dbReference type="Pfam" id="PF16344">
    <property type="entry name" value="FecR_C"/>
    <property type="match status" value="1"/>
</dbReference>
<dbReference type="OrthoDB" id="661980at2"/>
<dbReference type="RefSeq" id="WP_129005332.1">
    <property type="nucleotide sequence ID" value="NZ_SDHZ01000003.1"/>
</dbReference>
<dbReference type="Gene3D" id="3.55.50.30">
    <property type="match status" value="1"/>
</dbReference>
<dbReference type="PANTHER" id="PTHR30273">
    <property type="entry name" value="PERIPLASMIC SIGNAL SENSOR AND SIGMA FACTOR ACTIVATOR FECR-RELATED"/>
    <property type="match status" value="1"/>
</dbReference>
<evidence type="ECO:0000256" key="1">
    <source>
        <dbReference type="SAM" id="Phobius"/>
    </source>
</evidence>
<feature type="domain" description="FecR protein" evidence="2">
    <location>
        <begin position="199"/>
        <end position="298"/>
    </location>
</feature>
<evidence type="ECO:0000313" key="5">
    <source>
        <dbReference type="Proteomes" id="UP000290545"/>
    </source>
</evidence>
<feature type="domain" description="Protein FecR C-terminal" evidence="3">
    <location>
        <begin position="347"/>
        <end position="413"/>
    </location>
</feature>
<sequence length="415" mass="46393">MKEDNTPEKELALLLKAAALTTGEKLELLSEAERQELQNWLQQQVTHLRWRDNLSEKNTLSDLDKEYASFRSSTLEELKAFHEEHLRQPAAVEPAPRLYFLRKTWFGAAAALLLLAVGAWFFFPSGKTGQAKREEKKTEQIAPGQDGAILTLADGSTLVLDSMGNGKLGHQNGADLLLANGQLEYKNAGTSAGEKTYNTLTTPKGRQFRIRLPDGTIAWLNAASSIRFPTQFTEETRKVDVSGEVYFEAAVAEKKGRKIPFIVNADNRFLVEVLGTHFNINAYPDEPSLNTSLLEGKVAVAAKGGKQKIVLKPGQQASLTMHAGSVKDMVVRNADIEKVMAWKNGFFNFDNARIDEVMRQLERWYDIDVKFESRVPDIEFVGKMTRDISLNGLLIALEKSNVHFRVEGRTLIVMP</sequence>
<gene>
    <name evidence="4" type="ORF">ESB13_19330</name>
</gene>
<dbReference type="PANTHER" id="PTHR30273:SF2">
    <property type="entry name" value="PROTEIN FECR"/>
    <property type="match status" value="1"/>
</dbReference>
<dbReference type="InterPro" id="IPR012373">
    <property type="entry name" value="Ferrdict_sens_TM"/>
</dbReference>
<proteinExistence type="predicted"/>
<dbReference type="InterPro" id="IPR032508">
    <property type="entry name" value="FecR_C"/>
</dbReference>
<dbReference type="EMBL" id="SDHZ01000003">
    <property type="protein sequence ID" value="RXK81935.1"/>
    <property type="molecule type" value="Genomic_DNA"/>
</dbReference>
<dbReference type="GO" id="GO:0016989">
    <property type="term" value="F:sigma factor antagonist activity"/>
    <property type="evidence" value="ECO:0007669"/>
    <property type="project" value="TreeGrafter"/>
</dbReference>
<evidence type="ECO:0000259" key="2">
    <source>
        <dbReference type="Pfam" id="PF04773"/>
    </source>
</evidence>
<dbReference type="Gene3D" id="2.60.120.1440">
    <property type="match status" value="1"/>
</dbReference>